<dbReference type="RefSeq" id="WP_126304934.1">
    <property type="nucleotide sequence ID" value="NZ_LR134516.1"/>
</dbReference>
<keyword evidence="5 8" id="KW-0812">Transmembrane</keyword>
<dbReference type="Pfam" id="PF01032">
    <property type="entry name" value="FecCD"/>
    <property type="match status" value="1"/>
</dbReference>
<feature type="transmembrane region" description="Helical" evidence="8">
    <location>
        <begin position="15"/>
        <end position="35"/>
    </location>
</feature>
<feature type="transmembrane region" description="Helical" evidence="8">
    <location>
        <begin position="70"/>
        <end position="91"/>
    </location>
</feature>
<keyword evidence="6 8" id="KW-1133">Transmembrane helix</keyword>
<dbReference type="PANTHER" id="PTHR30472:SF24">
    <property type="entry name" value="FERRIC ENTEROBACTIN TRANSPORT SYSTEM PERMEASE PROTEIN FEPG"/>
    <property type="match status" value="1"/>
</dbReference>
<feature type="transmembrane region" description="Helical" evidence="8">
    <location>
        <begin position="193"/>
        <end position="213"/>
    </location>
</feature>
<dbReference type="PANTHER" id="PTHR30472">
    <property type="entry name" value="FERRIC ENTEROBACTIN TRANSPORT SYSTEM PERMEASE PROTEIN"/>
    <property type="match status" value="1"/>
</dbReference>
<evidence type="ECO:0000256" key="1">
    <source>
        <dbReference type="ARBA" id="ARBA00004651"/>
    </source>
</evidence>
<keyword evidence="3" id="KW-0813">Transport</keyword>
<evidence type="ECO:0000256" key="6">
    <source>
        <dbReference type="ARBA" id="ARBA00022989"/>
    </source>
</evidence>
<dbReference type="KEGG" id="nani:NCTC12227_01608"/>
<reference evidence="9 10" key="1">
    <citation type="submission" date="2018-12" db="EMBL/GenBank/DDBJ databases">
        <authorList>
            <consortium name="Pathogen Informatics"/>
        </authorList>
    </citation>
    <scope>NUCLEOTIDE SEQUENCE [LARGE SCALE GENOMIC DNA]</scope>
    <source>
        <strain evidence="9 10">NCTC12227</strain>
    </source>
</reference>
<dbReference type="InterPro" id="IPR000522">
    <property type="entry name" value="ABC_transptr_permease_BtuC"/>
</dbReference>
<evidence type="ECO:0000256" key="2">
    <source>
        <dbReference type="ARBA" id="ARBA00007935"/>
    </source>
</evidence>
<comment type="subcellular location">
    <subcellularLocation>
        <location evidence="1">Cell membrane</location>
        <topology evidence="1">Multi-pass membrane protein</topology>
    </subcellularLocation>
</comment>
<name>A0A448UD85_9NEIS</name>
<gene>
    <name evidence="9" type="primary">fepG</name>
    <name evidence="9" type="ORF">NCTC12227_01608</name>
</gene>
<keyword evidence="10" id="KW-1185">Reference proteome</keyword>
<evidence type="ECO:0000313" key="9">
    <source>
        <dbReference type="EMBL" id="VEJ21843.1"/>
    </source>
</evidence>
<feature type="transmembrane region" description="Helical" evidence="8">
    <location>
        <begin position="249"/>
        <end position="268"/>
    </location>
</feature>
<dbReference type="STRING" id="326522.BWD08_10045"/>
<evidence type="ECO:0000256" key="8">
    <source>
        <dbReference type="SAM" id="Phobius"/>
    </source>
</evidence>
<evidence type="ECO:0000256" key="4">
    <source>
        <dbReference type="ARBA" id="ARBA00022475"/>
    </source>
</evidence>
<dbReference type="Proteomes" id="UP000268229">
    <property type="component" value="Chromosome"/>
</dbReference>
<comment type="similarity">
    <text evidence="2">Belongs to the binding-protein-dependent transport system permease family. FecCD subfamily.</text>
</comment>
<evidence type="ECO:0000256" key="3">
    <source>
        <dbReference type="ARBA" id="ARBA00022448"/>
    </source>
</evidence>
<dbReference type="Gene3D" id="1.10.3470.10">
    <property type="entry name" value="ABC transporter involved in vitamin B12 uptake, BtuC"/>
    <property type="match status" value="1"/>
</dbReference>
<dbReference type="GO" id="GO:0005886">
    <property type="term" value="C:plasma membrane"/>
    <property type="evidence" value="ECO:0007669"/>
    <property type="project" value="UniProtKB-SubCell"/>
</dbReference>
<dbReference type="GO" id="GO:0022857">
    <property type="term" value="F:transmembrane transporter activity"/>
    <property type="evidence" value="ECO:0007669"/>
    <property type="project" value="InterPro"/>
</dbReference>
<feature type="transmembrane region" description="Helical" evidence="8">
    <location>
        <begin position="152"/>
        <end position="173"/>
    </location>
</feature>
<feature type="transmembrane region" description="Helical" evidence="8">
    <location>
        <begin position="220"/>
        <end position="243"/>
    </location>
</feature>
<evidence type="ECO:0000256" key="5">
    <source>
        <dbReference type="ARBA" id="ARBA00022692"/>
    </source>
</evidence>
<evidence type="ECO:0000256" key="7">
    <source>
        <dbReference type="ARBA" id="ARBA00023136"/>
    </source>
</evidence>
<accession>A0A448UD85</accession>
<dbReference type="EMBL" id="LR134516">
    <property type="protein sequence ID" value="VEJ21843.1"/>
    <property type="molecule type" value="Genomic_DNA"/>
</dbReference>
<protein>
    <submittedName>
        <fullName evidence="9">ABC transporter permease, enterobactin</fullName>
    </submittedName>
</protein>
<feature type="transmembrane region" description="Helical" evidence="8">
    <location>
        <begin position="280"/>
        <end position="303"/>
    </location>
</feature>
<proteinExistence type="inferred from homology"/>
<sequence length="334" mass="35922">MNRPALLLSVPYARFYAWSCLVLLVLLVFFSVISGKQQFLLLQLPDLLHNQTDAVTAWLFWQLWLPRTVIAVGVGAALALSGSIFQILTYNPLGSPDIIGVNTGAAAGAVLCTLIWPNNLPTTVGALFGAITVVFLVITAGRERFSFGIQMIMAGIAINAAAVAIIQFGLTGVRQEDALQMAAWLSGSLAQRSWQEAMVVWLVLPICFLVLLSQRNALDILAISRSTALGVGVTVPTTFALSLAAATTLAAAAVVAAGPVSFIALVAPHIVRKMLRSNRWLWFQISLTGALLLLTADFVSRLLPFSSQLPVGVLTAISGGFYLLVLLIHEWWRK</sequence>
<feature type="transmembrane region" description="Helical" evidence="8">
    <location>
        <begin position="98"/>
        <end position="116"/>
    </location>
</feature>
<keyword evidence="7 8" id="KW-0472">Membrane</keyword>
<organism evidence="9 10">
    <name type="scientific">Neisseria animaloris</name>
    <dbReference type="NCBI Taxonomy" id="326522"/>
    <lineage>
        <taxon>Bacteria</taxon>
        <taxon>Pseudomonadati</taxon>
        <taxon>Pseudomonadota</taxon>
        <taxon>Betaproteobacteria</taxon>
        <taxon>Neisseriales</taxon>
        <taxon>Neisseriaceae</taxon>
        <taxon>Neisseria</taxon>
    </lineage>
</organism>
<dbReference type="AlphaFoldDB" id="A0A448UD85"/>
<dbReference type="InterPro" id="IPR037294">
    <property type="entry name" value="ABC_BtuC-like"/>
</dbReference>
<dbReference type="SUPFAM" id="SSF81345">
    <property type="entry name" value="ABC transporter involved in vitamin B12 uptake, BtuC"/>
    <property type="match status" value="1"/>
</dbReference>
<feature type="transmembrane region" description="Helical" evidence="8">
    <location>
        <begin position="122"/>
        <end position="140"/>
    </location>
</feature>
<feature type="transmembrane region" description="Helical" evidence="8">
    <location>
        <begin position="309"/>
        <end position="328"/>
    </location>
</feature>
<dbReference type="GO" id="GO:0033214">
    <property type="term" value="P:siderophore-iron import into cell"/>
    <property type="evidence" value="ECO:0007669"/>
    <property type="project" value="TreeGrafter"/>
</dbReference>
<dbReference type="OrthoDB" id="9811721at2"/>
<keyword evidence="4" id="KW-1003">Cell membrane</keyword>
<evidence type="ECO:0000313" key="10">
    <source>
        <dbReference type="Proteomes" id="UP000268229"/>
    </source>
</evidence>